<gene>
    <name evidence="2" type="ORF">CY34DRAFT_812144</name>
</gene>
<reference evidence="2 3" key="1">
    <citation type="submission" date="2014-04" db="EMBL/GenBank/DDBJ databases">
        <authorList>
            <consortium name="DOE Joint Genome Institute"/>
            <person name="Kuo A."/>
            <person name="Ruytinx J."/>
            <person name="Rineau F."/>
            <person name="Colpaert J."/>
            <person name="Kohler A."/>
            <person name="Nagy L.G."/>
            <person name="Floudas D."/>
            <person name="Copeland A."/>
            <person name="Barry K.W."/>
            <person name="Cichocki N."/>
            <person name="Veneault-Fourrey C."/>
            <person name="LaButti K."/>
            <person name="Lindquist E.A."/>
            <person name="Lipzen A."/>
            <person name="Lundell T."/>
            <person name="Morin E."/>
            <person name="Murat C."/>
            <person name="Sun H."/>
            <person name="Tunlid A."/>
            <person name="Henrissat B."/>
            <person name="Grigoriev I.V."/>
            <person name="Hibbett D.S."/>
            <person name="Martin F."/>
            <person name="Nordberg H.P."/>
            <person name="Cantor M.N."/>
            <person name="Hua S.X."/>
        </authorList>
    </citation>
    <scope>NUCLEOTIDE SEQUENCE [LARGE SCALE GENOMIC DNA]</scope>
    <source>
        <strain evidence="2 3">UH-Slu-Lm8-n1</strain>
    </source>
</reference>
<reference evidence="3" key="2">
    <citation type="submission" date="2015-01" db="EMBL/GenBank/DDBJ databases">
        <title>Evolutionary Origins and Diversification of the Mycorrhizal Mutualists.</title>
        <authorList>
            <consortium name="DOE Joint Genome Institute"/>
            <consortium name="Mycorrhizal Genomics Consortium"/>
            <person name="Kohler A."/>
            <person name="Kuo A."/>
            <person name="Nagy L.G."/>
            <person name="Floudas D."/>
            <person name="Copeland A."/>
            <person name="Barry K.W."/>
            <person name="Cichocki N."/>
            <person name="Veneault-Fourrey C."/>
            <person name="LaButti K."/>
            <person name="Lindquist E.A."/>
            <person name="Lipzen A."/>
            <person name="Lundell T."/>
            <person name="Morin E."/>
            <person name="Murat C."/>
            <person name="Riley R."/>
            <person name="Ohm R."/>
            <person name="Sun H."/>
            <person name="Tunlid A."/>
            <person name="Henrissat B."/>
            <person name="Grigoriev I.V."/>
            <person name="Hibbett D.S."/>
            <person name="Martin F."/>
        </authorList>
    </citation>
    <scope>NUCLEOTIDE SEQUENCE [LARGE SCALE GENOMIC DNA]</scope>
    <source>
        <strain evidence="3">UH-Slu-Lm8-n1</strain>
    </source>
</reference>
<evidence type="ECO:0000313" key="3">
    <source>
        <dbReference type="Proteomes" id="UP000054485"/>
    </source>
</evidence>
<protein>
    <submittedName>
        <fullName evidence="2">Uncharacterized protein</fullName>
    </submittedName>
</protein>
<dbReference type="AlphaFoldDB" id="A0A0D0AU62"/>
<organism evidence="2 3">
    <name type="scientific">Suillus luteus UH-Slu-Lm8-n1</name>
    <dbReference type="NCBI Taxonomy" id="930992"/>
    <lineage>
        <taxon>Eukaryota</taxon>
        <taxon>Fungi</taxon>
        <taxon>Dikarya</taxon>
        <taxon>Basidiomycota</taxon>
        <taxon>Agaricomycotina</taxon>
        <taxon>Agaricomycetes</taxon>
        <taxon>Agaricomycetidae</taxon>
        <taxon>Boletales</taxon>
        <taxon>Suillineae</taxon>
        <taxon>Suillaceae</taxon>
        <taxon>Suillus</taxon>
    </lineage>
</organism>
<dbReference type="Proteomes" id="UP000054485">
    <property type="component" value="Unassembled WGS sequence"/>
</dbReference>
<dbReference type="HOGENOM" id="CLU_2672771_0_0_1"/>
<proteinExistence type="predicted"/>
<feature type="compositionally biased region" description="Polar residues" evidence="1">
    <location>
        <begin position="50"/>
        <end position="61"/>
    </location>
</feature>
<keyword evidence="3" id="KW-1185">Reference proteome</keyword>
<feature type="compositionally biased region" description="Low complexity" evidence="1">
    <location>
        <begin position="30"/>
        <end position="40"/>
    </location>
</feature>
<name>A0A0D0AU62_9AGAM</name>
<dbReference type="EMBL" id="KN835623">
    <property type="protein sequence ID" value="KIK35453.1"/>
    <property type="molecule type" value="Genomic_DNA"/>
</dbReference>
<sequence>MTWTHASLFAYRFSIDDDLLTMLNDPPRSPALSASSSTDDSNSEMPAPQAHQTTKSYLSQLPVSDQSASAFALYA</sequence>
<evidence type="ECO:0000256" key="1">
    <source>
        <dbReference type="SAM" id="MobiDB-lite"/>
    </source>
</evidence>
<evidence type="ECO:0000313" key="2">
    <source>
        <dbReference type="EMBL" id="KIK35453.1"/>
    </source>
</evidence>
<feature type="region of interest" description="Disordered" evidence="1">
    <location>
        <begin position="25"/>
        <end position="61"/>
    </location>
</feature>
<dbReference type="InParanoid" id="A0A0D0AU62"/>
<accession>A0A0D0AU62</accession>